<proteinExistence type="inferred from homology"/>
<dbReference type="GO" id="GO:0031419">
    <property type="term" value="F:cobalamin binding"/>
    <property type="evidence" value="ECO:0007669"/>
    <property type="project" value="UniProtKB-KW"/>
</dbReference>
<dbReference type="InterPro" id="IPR058549">
    <property type="entry name" value="MeMalonylCoA_mutase_a/b_site"/>
</dbReference>
<dbReference type="SUPFAM" id="SSF51703">
    <property type="entry name" value="Cobalamin (vitamin B12)-dependent enzymes"/>
    <property type="match status" value="1"/>
</dbReference>
<evidence type="ECO:0000256" key="6">
    <source>
        <dbReference type="ARBA" id="ARBA00023235"/>
    </source>
</evidence>
<evidence type="ECO:0000256" key="4">
    <source>
        <dbReference type="ARBA" id="ARBA00012398"/>
    </source>
</evidence>
<evidence type="ECO:0000256" key="3">
    <source>
        <dbReference type="ARBA" id="ARBA00011870"/>
    </source>
</evidence>
<dbReference type="InterPro" id="IPR006099">
    <property type="entry name" value="MeMalonylCoA_mutase_a/b_cat"/>
</dbReference>
<dbReference type="InterPro" id="IPR016176">
    <property type="entry name" value="Cbl-dep_enz_cat"/>
</dbReference>
<sequence>MSHPTPEAATEPVAPPDDLALAADFPQPTLDQWRELVAGVLRKAGREELPEPVEEALRSTVATGVSVRPLYTAADVALLPGTGAPGLPPFVRGSRVVRPSPAAADGQAATSTPAGWDVRQRHADPDAGTTKDAIGADLEHGVTSLWLVLGEGGTPVDALGEVLADVLLDLAPVTLQGGPAAAEAFLDLVEGRTDLAPGGNLGLDPLGVQAASGQAQDLSGLGALARRAAEHGDLRSVVVDATVVHDAGATAVEELGCAISAGVAYLRALTEQGLPVAEAAEQLEFRFAATADQFTTIATLRAARRLWDRVAEASGVPAARRGMRQHAVTSSVMTTARDPWVNMLRTTVACFAAGVGGADAITVQPFDAALGLPDPFARRIARNTQALLLEESHLGRVLDPAGGSWYVESLTDALAHAGWEWFTEIERAGGYAAALSSGLVAERVAAAWADRSRRLATRRDPITGVSEFPNLAEKLPERRPAGEALPPGPGGLPRVRAAHAFEQLRDRSDEPGDRPSVYLATLGKPAAHTARLSFASNLFQAGGLATPSGSGVEGFTDARTTTACVCGSDRDYATGAADLVAELRAAGAQRIWLAGKPELDVPGVDGHVFAGCDAVDVLTTTLDELLGARA</sequence>
<dbReference type="PANTHER" id="PTHR48101">
    <property type="entry name" value="METHYLMALONYL-COA MUTASE, MITOCHONDRIAL-RELATED"/>
    <property type="match status" value="1"/>
</dbReference>
<keyword evidence="11" id="KW-1185">Reference proteome</keyword>
<dbReference type="Gene3D" id="3.20.20.240">
    <property type="entry name" value="Methylmalonyl-CoA mutase"/>
    <property type="match status" value="1"/>
</dbReference>
<keyword evidence="5" id="KW-0846">Cobalamin</keyword>
<name>A0A1H0IVX6_9ACTN</name>
<dbReference type="GO" id="GO:0019678">
    <property type="term" value="P:propionate metabolic process, methylmalonyl pathway"/>
    <property type="evidence" value="ECO:0007669"/>
    <property type="project" value="TreeGrafter"/>
</dbReference>
<dbReference type="Proteomes" id="UP000199088">
    <property type="component" value="Unassembled WGS sequence"/>
</dbReference>
<dbReference type="RefSeq" id="WP_091243452.1">
    <property type="nucleotide sequence ID" value="NZ_FNIR01000005.1"/>
</dbReference>
<comment type="subunit">
    <text evidence="3">Heterodimer of an alpha and a beta chain.</text>
</comment>
<reference evidence="11" key="1">
    <citation type="submission" date="2016-10" db="EMBL/GenBank/DDBJ databases">
        <authorList>
            <person name="Varghese N."/>
            <person name="Submissions S."/>
        </authorList>
    </citation>
    <scope>NUCLEOTIDE SEQUENCE [LARGE SCALE GENOMIC DNA]</scope>
    <source>
        <strain evidence="11">DSM 45843</strain>
    </source>
</reference>
<dbReference type="AlphaFoldDB" id="A0A1H0IVX6"/>
<evidence type="ECO:0000256" key="5">
    <source>
        <dbReference type="ARBA" id="ARBA00022628"/>
    </source>
</evidence>
<feature type="domain" description="Methylmalonyl-CoA mutase alpha/beta chain catalytic" evidence="9">
    <location>
        <begin position="232"/>
        <end position="474"/>
    </location>
</feature>
<dbReference type="CDD" id="cd03677">
    <property type="entry name" value="MM_CoA_mutase_beta"/>
    <property type="match status" value="1"/>
</dbReference>
<dbReference type="PROSITE" id="PS00544">
    <property type="entry name" value="METMALONYL_COA_MUTASE"/>
    <property type="match status" value="1"/>
</dbReference>
<dbReference type="Gene3D" id="1.10.196.20">
    <property type="match status" value="1"/>
</dbReference>
<comment type="similarity">
    <text evidence="2">Belongs to the methylmalonyl-CoA mutase family.</text>
</comment>
<dbReference type="OrthoDB" id="9762378at2"/>
<dbReference type="EC" id="5.4.99.2" evidence="4"/>
<organism evidence="10 11">
    <name type="scientific">Klenkia soli</name>
    <dbReference type="NCBI Taxonomy" id="1052260"/>
    <lineage>
        <taxon>Bacteria</taxon>
        <taxon>Bacillati</taxon>
        <taxon>Actinomycetota</taxon>
        <taxon>Actinomycetes</taxon>
        <taxon>Geodermatophilales</taxon>
        <taxon>Geodermatophilaceae</taxon>
        <taxon>Klenkia</taxon>
    </lineage>
</organism>
<dbReference type="InterPro" id="IPR024067">
    <property type="entry name" value="Me-malonyl-CoA_mutase_sm_su_N"/>
</dbReference>
<evidence type="ECO:0000313" key="10">
    <source>
        <dbReference type="EMBL" id="SDO35585.1"/>
    </source>
</evidence>
<comment type="cofactor">
    <cofactor evidence="1">
        <name>adenosylcob(III)alamin</name>
        <dbReference type="ChEBI" id="CHEBI:18408"/>
    </cofactor>
</comment>
<dbReference type="STRING" id="1052260.SAMN05660199_01789"/>
<feature type="region of interest" description="Disordered" evidence="8">
    <location>
        <begin position="98"/>
        <end position="131"/>
    </location>
</feature>
<dbReference type="EMBL" id="FNIR01000005">
    <property type="protein sequence ID" value="SDO35585.1"/>
    <property type="molecule type" value="Genomic_DNA"/>
</dbReference>
<evidence type="ECO:0000256" key="7">
    <source>
        <dbReference type="ARBA" id="ARBA00023285"/>
    </source>
</evidence>
<feature type="region of interest" description="Disordered" evidence="8">
    <location>
        <begin position="467"/>
        <end position="493"/>
    </location>
</feature>
<evidence type="ECO:0000259" key="9">
    <source>
        <dbReference type="Pfam" id="PF01642"/>
    </source>
</evidence>
<dbReference type="PANTHER" id="PTHR48101:SF4">
    <property type="entry name" value="METHYLMALONYL-COA MUTASE, MITOCHONDRIAL"/>
    <property type="match status" value="1"/>
</dbReference>
<dbReference type="GO" id="GO:0004494">
    <property type="term" value="F:methylmalonyl-CoA mutase activity"/>
    <property type="evidence" value="ECO:0007669"/>
    <property type="project" value="UniProtKB-EC"/>
</dbReference>
<gene>
    <name evidence="10" type="ORF">SAMN05660199_01789</name>
</gene>
<dbReference type="Pfam" id="PF01642">
    <property type="entry name" value="MM_CoA_mutase"/>
    <property type="match status" value="1"/>
</dbReference>
<dbReference type="GO" id="GO:0005737">
    <property type="term" value="C:cytoplasm"/>
    <property type="evidence" value="ECO:0007669"/>
    <property type="project" value="TreeGrafter"/>
</dbReference>
<feature type="region of interest" description="Disordered" evidence="8">
    <location>
        <begin position="1"/>
        <end position="22"/>
    </location>
</feature>
<evidence type="ECO:0000313" key="11">
    <source>
        <dbReference type="Proteomes" id="UP000199088"/>
    </source>
</evidence>
<protein>
    <recommendedName>
        <fullName evidence="4">methylmalonyl-CoA mutase</fullName>
        <ecNumber evidence="4">5.4.99.2</ecNumber>
    </recommendedName>
</protein>
<evidence type="ECO:0000256" key="1">
    <source>
        <dbReference type="ARBA" id="ARBA00001922"/>
    </source>
</evidence>
<dbReference type="Gene3D" id="3.40.50.280">
    <property type="entry name" value="Cobalamin-binding domain"/>
    <property type="match status" value="1"/>
</dbReference>
<evidence type="ECO:0000256" key="2">
    <source>
        <dbReference type="ARBA" id="ARBA00008465"/>
    </source>
</evidence>
<keyword evidence="6" id="KW-0413">Isomerase</keyword>
<accession>A0A1H0IVX6</accession>
<evidence type="ECO:0000256" key="8">
    <source>
        <dbReference type="SAM" id="MobiDB-lite"/>
    </source>
</evidence>
<keyword evidence="7" id="KW-0170">Cobalt</keyword>